<reference evidence="3 4" key="1">
    <citation type="submission" date="2016-09" db="EMBL/GenBank/DDBJ databases">
        <title>Extensive genetic diversity and differential bi-allelic expression allows diatom success in the polar Southern Ocean.</title>
        <authorList>
            <consortium name="DOE Joint Genome Institute"/>
            <person name="Mock T."/>
            <person name="Otillar R.P."/>
            <person name="Strauss J."/>
            <person name="Dupont C."/>
            <person name="Frickenhaus S."/>
            <person name="Maumus F."/>
            <person name="Mcmullan M."/>
            <person name="Sanges R."/>
            <person name="Schmutz J."/>
            <person name="Toseland A."/>
            <person name="Valas R."/>
            <person name="Veluchamy A."/>
            <person name="Ward B.J."/>
            <person name="Allen A."/>
            <person name="Barry K."/>
            <person name="Falciatore A."/>
            <person name="Ferrante M."/>
            <person name="Fortunato A.E."/>
            <person name="Gloeckner G."/>
            <person name="Gruber A."/>
            <person name="Hipkin R."/>
            <person name="Janech M."/>
            <person name="Kroth P."/>
            <person name="Leese F."/>
            <person name="Lindquist E."/>
            <person name="Lyon B.R."/>
            <person name="Martin J."/>
            <person name="Mayer C."/>
            <person name="Parker M."/>
            <person name="Quesneville H."/>
            <person name="Raymond J."/>
            <person name="Uhlig C."/>
            <person name="Valentin K.U."/>
            <person name="Worden A.Z."/>
            <person name="Armbrust E.V."/>
            <person name="Bowler C."/>
            <person name="Green B."/>
            <person name="Moulton V."/>
            <person name="Van Oosterhout C."/>
            <person name="Grigoriev I."/>
        </authorList>
    </citation>
    <scope>NUCLEOTIDE SEQUENCE [LARGE SCALE GENOMIC DNA]</scope>
    <source>
        <strain evidence="3 4">CCMP1102</strain>
    </source>
</reference>
<gene>
    <name evidence="3" type="ORF">FRACYDRAFT_269342</name>
</gene>
<name>A0A1E7FB65_9STRA</name>
<dbReference type="AlphaFoldDB" id="A0A1E7FB65"/>
<dbReference type="InParanoid" id="A0A1E7FB65"/>
<sequence length="154" mass="17184">MKSKPFYLICFQLFAITESLVTNPTRKSVYGRNTNHHQASLLSAIPSSSSYRNSGGSVPPSNTACESAVNVEWEPMSNLQRRIEDGVNYEHISSAANHQDESQRHTRKRMPGCHSKAKRITENDDDDSTGVRAVFCGYRTTEADYDRLKAADVA</sequence>
<feature type="compositionally biased region" description="Basic residues" evidence="1">
    <location>
        <begin position="105"/>
        <end position="118"/>
    </location>
</feature>
<accession>A0A1E7FB65</accession>
<evidence type="ECO:0000256" key="1">
    <source>
        <dbReference type="SAM" id="MobiDB-lite"/>
    </source>
</evidence>
<dbReference type="OrthoDB" id="45489at2759"/>
<proteinExistence type="predicted"/>
<dbReference type="Proteomes" id="UP000095751">
    <property type="component" value="Unassembled WGS sequence"/>
</dbReference>
<dbReference type="EMBL" id="KV784359">
    <property type="protein sequence ID" value="OEU15384.1"/>
    <property type="molecule type" value="Genomic_DNA"/>
</dbReference>
<keyword evidence="4" id="KW-1185">Reference proteome</keyword>
<organism evidence="3 4">
    <name type="scientific">Fragilariopsis cylindrus CCMP1102</name>
    <dbReference type="NCBI Taxonomy" id="635003"/>
    <lineage>
        <taxon>Eukaryota</taxon>
        <taxon>Sar</taxon>
        <taxon>Stramenopiles</taxon>
        <taxon>Ochrophyta</taxon>
        <taxon>Bacillariophyta</taxon>
        <taxon>Bacillariophyceae</taxon>
        <taxon>Bacillariophycidae</taxon>
        <taxon>Bacillariales</taxon>
        <taxon>Bacillariaceae</taxon>
        <taxon>Fragilariopsis</taxon>
    </lineage>
</organism>
<dbReference type="KEGG" id="fcy:FRACYDRAFT_269342"/>
<feature type="region of interest" description="Disordered" evidence="1">
    <location>
        <begin position="95"/>
        <end position="126"/>
    </location>
</feature>
<evidence type="ECO:0000256" key="2">
    <source>
        <dbReference type="SAM" id="SignalP"/>
    </source>
</evidence>
<protein>
    <submittedName>
        <fullName evidence="3">Uncharacterized protein</fullName>
    </submittedName>
</protein>
<feature type="chain" id="PRO_5009192905" evidence="2">
    <location>
        <begin position="20"/>
        <end position="154"/>
    </location>
</feature>
<evidence type="ECO:0000313" key="3">
    <source>
        <dbReference type="EMBL" id="OEU15384.1"/>
    </source>
</evidence>
<feature type="signal peptide" evidence="2">
    <location>
        <begin position="1"/>
        <end position="19"/>
    </location>
</feature>
<evidence type="ECO:0000313" key="4">
    <source>
        <dbReference type="Proteomes" id="UP000095751"/>
    </source>
</evidence>
<keyword evidence="2" id="KW-0732">Signal</keyword>